<keyword evidence="4" id="KW-1185">Reference proteome</keyword>
<dbReference type="Pfam" id="PF07676">
    <property type="entry name" value="PD40"/>
    <property type="match status" value="2"/>
</dbReference>
<accession>A0A2S7IQI4</accession>
<dbReference type="SUPFAM" id="SSF103088">
    <property type="entry name" value="OmpA-like"/>
    <property type="match status" value="1"/>
</dbReference>
<evidence type="ECO:0000259" key="2">
    <source>
        <dbReference type="PROSITE" id="PS51123"/>
    </source>
</evidence>
<dbReference type="CDD" id="cd07185">
    <property type="entry name" value="OmpA_C-like"/>
    <property type="match status" value="1"/>
</dbReference>
<protein>
    <submittedName>
        <fullName evidence="3">Flagellar motor protein MotB</fullName>
    </submittedName>
</protein>
<evidence type="ECO:0000256" key="1">
    <source>
        <dbReference type="PROSITE-ProRule" id="PRU00473"/>
    </source>
</evidence>
<dbReference type="InterPro" id="IPR006665">
    <property type="entry name" value="OmpA-like"/>
</dbReference>
<proteinExistence type="predicted"/>
<evidence type="ECO:0000313" key="3">
    <source>
        <dbReference type="EMBL" id="PQA59977.1"/>
    </source>
</evidence>
<dbReference type="EMBL" id="PTRA01000001">
    <property type="protein sequence ID" value="PQA59977.1"/>
    <property type="molecule type" value="Genomic_DNA"/>
</dbReference>
<dbReference type="GO" id="GO:0016020">
    <property type="term" value="C:membrane"/>
    <property type="evidence" value="ECO:0007669"/>
    <property type="project" value="UniProtKB-UniRule"/>
</dbReference>
<reference evidence="4" key="1">
    <citation type="submission" date="2018-02" db="EMBL/GenBank/DDBJ databases">
        <title>Genome sequencing of Solimonas sp. HR-BB.</title>
        <authorList>
            <person name="Lee Y."/>
            <person name="Jeon C.O."/>
        </authorList>
    </citation>
    <scope>NUCLEOTIDE SEQUENCE [LARGE SCALE GENOMIC DNA]</scope>
    <source>
        <strain evidence="4">HR-U</strain>
    </source>
</reference>
<dbReference type="Proteomes" id="UP000239590">
    <property type="component" value="Unassembled WGS sequence"/>
</dbReference>
<dbReference type="Gene3D" id="3.30.1330.60">
    <property type="entry name" value="OmpA-like domain"/>
    <property type="match status" value="1"/>
</dbReference>
<comment type="caution">
    <text evidence="3">The sequence shown here is derived from an EMBL/GenBank/DDBJ whole genome shotgun (WGS) entry which is preliminary data.</text>
</comment>
<keyword evidence="1" id="KW-0472">Membrane</keyword>
<feature type="domain" description="OmpA-like" evidence="2">
    <location>
        <begin position="568"/>
        <end position="684"/>
    </location>
</feature>
<dbReference type="InterPro" id="IPR036737">
    <property type="entry name" value="OmpA-like_sf"/>
</dbReference>
<gene>
    <name evidence="3" type="ORF">C5O19_10235</name>
</gene>
<evidence type="ECO:0000313" key="4">
    <source>
        <dbReference type="Proteomes" id="UP000239590"/>
    </source>
</evidence>
<dbReference type="InterPro" id="IPR050330">
    <property type="entry name" value="Bact_OuterMem_StrucFunc"/>
</dbReference>
<dbReference type="CDD" id="cd15482">
    <property type="entry name" value="Sialidase_non-viral"/>
    <property type="match status" value="1"/>
</dbReference>
<sequence>MKRAIGLVVVLFFWGFSLQAQRIYWASKVIQVSSETASNDPAYRAVQVLGKPNTGPYAGSSKAAWQPAQPDSGEEFVKVAFDTLTRIRQVIVVENFGAGCVHQVWASDEKGAEKLIFSNTEAVPATEGKIWSIKLPALTPYRVSAIRVVLNTARRPGMNQIDAIGISLGAESYQPVIKLAASRSPQKLVKENLGPAINSAAKELNPIIAPDGKTLFFTRWNHPDNMGDPMSDFPGAPAMKRQDIWFSQNLNGVWQPAQNIGAPLNNKDHNAICSISADSRTALLLNQYMPNGEMQFGISSSYKGKAGWSFPKPVIIEKLDLVRDENGYFTEYSLSPDKRTMLMAIHRSDSRGSRDLYISFLQKNGQWSPPRNLGPDINTAEEEGSPFLAADGKTIYFSTRGWPGYGDQDIFVSRRLDDSWQRWSEPENLGPDINTPGWDGYFTVPASGDYAYLCSDQNSLGGEDIFRIRINEAIKPEPVVIVSGTVLHAYTLKPMTADVIAQVLEGKKDSIQTEFNPETGEYKLILPLKKLYGLNSSKQGFYAQSEELDLRNEKRYREVRKNLLLVPMEKGTRIVMNTVYFEQSQPEVDSASFAELRRLVQVMKENPNMQIMMEGHTDNQGDFNANLVLSQQRVEHIKSFLVFKGIAEDRIICKGYGSSRPITNNYSEENRRKNRRVEFTILRK</sequence>
<keyword evidence="3" id="KW-0969">Cilium</keyword>
<dbReference type="RefSeq" id="WP_104711868.1">
    <property type="nucleotide sequence ID" value="NZ_PTRA01000001.1"/>
</dbReference>
<dbReference type="PROSITE" id="PS51123">
    <property type="entry name" value="OMPA_2"/>
    <property type="match status" value="1"/>
</dbReference>
<dbReference type="OrthoDB" id="1490539at2"/>
<dbReference type="PANTHER" id="PTHR30329">
    <property type="entry name" value="STATOR ELEMENT OF FLAGELLAR MOTOR COMPLEX"/>
    <property type="match status" value="1"/>
</dbReference>
<keyword evidence="3" id="KW-0966">Cell projection</keyword>
<dbReference type="AlphaFoldDB" id="A0A2S7IQI4"/>
<name>A0A2S7IQI4_9BACT</name>
<dbReference type="PRINTS" id="PR01023">
    <property type="entry name" value="NAFLGMOTY"/>
</dbReference>
<dbReference type="InterPro" id="IPR011659">
    <property type="entry name" value="WD40"/>
</dbReference>
<dbReference type="SUPFAM" id="SSF82171">
    <property type="entry name" value="DPP6 N-terminal domain-like"/>
    <property type="match status" value="1"/>
</dbReference>
<dbReference type="PANTHER" id="PTHR30329:SF21">
    <property type="entry name" value="LIPOPROTEIN YIAD-RELATED"/>
    <property type="match status" value="1"/>
</dbReference>
<organism evidence="3 4">
    <name type="scientific">Siphonobacter curvatus</name>
    <dbReference type="NCBI Taxonomy" id="2094562"/>
    <lineage>
        <taxon>Bacteria</taxon>
        <taxon>Pseudomonadati</taxon>
        <taxon>Bacteroidota</taxon>
        <taxon>Cytophagia</taxon>
        <taxon>Cytophagales</taxon>
        <taxon>Cytophagaceae</taxon>
        <taxon>Siphonobacter</taxon>
    </lineage>
</organism>
<dbReference type="Pfam" id="PF00691">
    <property type="entry name" value="OmpA"/>
    <property type="match status" value="1"/>
</dbReference>
<keyword evidence="3" id="KW-0282">Flagellum</keyword>